<evidence type="ECO:0000256" key="5">
    <source>
        <dbReference type="ARBA" id="ARBA00023136"/>
    </source>
</evidence>
<comment type="subcellular location">
    <subcellularLocation>
        <location evidence="1">Cell outer membrane</location>
        <topology evidence="1">Multi-pass membrane protein</topology>
    </subcellularLocation>
</comment>
<organism evidence="9 10">
    <name type="scientific">Edaphobacter acidisoli</name>
    <dbReference type="NCBI Taxonomy" id="2040573"/>
    <lineage>
        <taxon>Bacteria</taxon>
        <taxon>Pseudomonadati</taxon>
        <taxon>Acidobacteriota</taxon>
        <taxon>Terriglobia</taxon>
        <taxon>Terriglobales</taxon>
        <taxon>Acidobacteriaceae</taxon>
        <taxon>Edaphobacter</taxon>
    </lineage>
</organism>
<evidence type="ECO:0000259" key="8">
    <source>
        <dbReference type="Pfam" id="PF25183"/>
    </source>
</evidence>
<evidence type="ECO:0000313" key="10">
    <source>
        <dbReference type="Proteomes" id="UP000648801"/>
    </source>
</evidence>
<dbReference type="GO" id="GO:0015344">
    <property type="term" value="F:siderophore uptake transmembrane transporter activity"/>
    <property type="evidence" value="ECO:0007669"/>
    <property type="project" value="TreeGrafter"/>
</dbReference>
<dbReference type="AlphaFoldDB" id="A0A916RP98"/>
<dbReference type="Proteomes" id="UP000648801">
    <property type="component" value="Unassembled WGS sequence"/>
</dbReference>
<protein>
    <recommendedName>
        <fullName evidence="8">TonB-dependent transporter Oar-like beta-barrel domain-containing protein</fullName>
    </recommendedName>
</protein>
<dbReference type="Gene3D" id="2.40.170.20">
    <property type="entry name" value="TonB-dependent receptor, beta-barrel domain"/>
    <property type="match status" value="1"/>
</dbReference>
<dbReference type="PANTHER" id="PTHR30069">
    <property type="entry name" value="TONB-DEPENDENT OUTER MEMBRANE RECEPTOR"/>
    <property type="match status" value="1"/>
</dbReference>
<accession>A0A916RP98</accession>
<keyword evidence="7" id="KW-0732">Signal</keyword>
<evidence type="ECO:0000256" key="4">
    <source>
        <dbReference type="ARBA" id="ARBA00022692"/>
    </source>
</evidence>
<sequence length="1191" mass="128257">MRIMRFSFVLTLLLTLSSAAFGQAGATGSILGTVTDSTGAVIPNVKITITNQATNVPFHTATSSSGDYNAPSLNPGTYSVSAQSPGFQKAVTNGVILTVDEKVRINISLKPGEVTQATEVTAQAVALDTDTTALSQLMSQNQVQQLPLNGRNFMQLLLVGAGAVTVGGEQGTMRQGEGNAVSINGGRPEGNNYTLDGLINTDQALVTPAVILSQDAIQEFKVESGTYSAEYGFSASQINIVSKGGSNSLHGALFEYNRNDAFDAKPFPTASDYQANTPTANPVLRQNQFGFVADGPVYLPKIYDGHNKTFWMANYEGWRINNGIRETEMVPNPAVLTGNFNGELTSGGTPLPAYGTAACTALLNINQNCMPVDPTTGQPFPNNQIPSGEITNHLAQVALKYGYWQSPTLANQPEGNINFIRNVGLRLTTNQQTYRLDQTLGRFGSIFGRGTYSTYQNSSLDTGSLSYGLLTQYEKQKNWEVSHTISFGAANVNNFRFGYLDAQAPQGAPAPSSDAVSMLAQTGVFTHFAALQESWPSLALSQYTTTGGPVNAYTGSDNPAWEFADSFSTVHGRHTISVGFDYRHWHLIRNLDDDFHGDWQFQAATILSNSNGCPNAPVSVGGGAPSSLCGTGNAVADMLLGYYNNTAGFMPGPLSPTDQAGNPQDHIFGYFAPYAQDDWKVTQKLTMNVGLRWDYRAAAYEAKNHFFWLDTQNSQGGLCFADPQLKTDGVAPGVGVNGGPILRYCGSVPHPGQKTPFAPRFGLNYRLTDKTVIRGGYGIFFDSYEGREIDDSADIYPYSIRLSENPTQVASLPKFGNQMFPSFTTLTPFPQSTLSFIAVIESENPIDPYVQSWTGSVERALTPNTTLEVNYIGTHAVHLLDRHNIAQPYQISAANLAACQANPNDVTHDCPTSSRLPYPNFTGFYIDSDFHGYSHYNAMNVNFQHRAGNLAVTAIYTWANSKDDKSAAAGVGATGAGYQGFMNNHAPQLDYGPSDFSVSQRFVSSYVYPLPVGRGKKFLGNVGRAADLVVGGWQLAGITTFQSGFPFSITATDAAGLDDTQFQRANYTTGCNVHSGLTQRFQRINMSCFTQPGPGTFGSSARNFLRQPGLNNWDMGLTKDFHITERAGLSMRFDTFNTFNHHQYVVNVGGLATSGSGGGSSIQNAVGNPLQGLITSAGPSRIVQLSGKLTF</sequence>
<dbReference type="InterPro" id="IPR039426">
    <property type="entry name" value="TonB-dep_rcpt-like"/>
</dbReference>
<feature type="domain" description="TonB-dependent transporter Oar-like beta-barrel" evidence="8">
    <location>
        <begin position="241"/>
        <end position="1184"/>
    </location>
</feature>
<dbReference type="SUPFAM" id="SSF49464">
    <property type="entry name" value="Carboxypeptidase regulatory domain-like"/>
    <property type="match status" value="1"/>
</dbReference>
<dbReference type="EMBL" id="BMJB01000001">
    <property type="protein sequence ID" value="GGA63833.1"/>
    <property type="molecule type" value="Genomic_DNA"/>
</dbReference>
<reference evidence="9" key="2">
    <citation type="submission" date="2020-09" db="EMBL/GenBank/DDBJ databases">
        <authorList>
            <person name="Sun Q."/>
            <person name="Zhou Y."/>
        </authorList>
    </citation>
    <scope>NUCLEOTIDE SEQUENCE</scope>
    <source>
        <strain evidence="9">CGMCC 1.15447</strain>
    </source>
</reference>
<dbReference type="Pfam" id="PF13620">
    <property type="entry name" value="CarboxypepD_reg"/>
    <property type="match status" value="1"/>
</dbReference>
<keyword evidence="3" id="KW-1134">Transmembrane beta strand</keyword>
<feature type="signal peptide" evidence="7">
    <location>
        <begin position="1"/>
        <end position="22"/>
    </location>
</feature>
<evidence type="ECO:0000256" key="3">
    <source>
        <dbReference type="ARBA" id="ARBA00022452"/>
    </source>
</evidence>
<feature type="chain" id="PRO_5037986388" description="TonB-dependent transporter Oar-like beta-barrel domain-containing protein" evidence="7">
    <location>
        <begin position="23"/>
        <end position="1191"/>
    </location>
</feature>
<dbReference type="SUPFAM" id="SSF56935">
    <property type="entry name" value="Porins"/>
    <property type="match status" value="1"/>
</dbReference>
<gene>
    <name evidence="9" type="ORF">GCM10011507_14280</name>
</gene>
<keyword evidence="4" id="KW-0812">Transmembrane</keyword>
<keyword evidence="2" id="KW-0813">Transport</keyword>
<evidence type="ECO:0000313" key="9">
    <source>
        <dbReference type="EMBL" id="GGA63833.1"/>
    </source>
</evidence>
<dbReference type="InterPro" id="IPR057601">
    <property type="entry name" value="Oar-like_b-barrel"/>
</dbReference>
<dbReference type="Pfam" id="PF25183">
    <property type="entry name" value="OMP_b-brl_4"/>
    <property type="match status" value="1"/>
</dbReference>
<dbReference type="InterPro" id="IPR036942">
    <property type="entry name" value="Beta-barrel_TonB_sf"/>
</dbReference>
<keyword evidence="6" id="KW-0998">Cell outer membrane</keyword>
<dbReference type="Gene3D" id="2.60.40.1120">
    <property type="entry name" value="Carboxypeptidase-like, regulatory domain"/>
    <property type="match status" value="1"/>
</dbReference>
<evidence type="ECO:0000256" key="2">
    <source>
        <dbReference type="ARBA" id="ARBA00022448"/>
    </source>
</evidence>
<evidence type="ECO:0000256" key="6">
    <source>
        <dbReference type="ARBA" id="ARBA00023237"/>
    </source>
</evidence>
<dbReference type="PANTHER" id="PTHR30069:SF46">
    <property type="entry name" value="OAR PROTEIN"/>
    <property type="match status" value="1"/>
</dbReference>
<reference evidence="9" key="1">
    <citation type="journal article" date="2014" name="Int. J. Syst. Evol. Microbiol.">
        <title>Complete genome sequence of Corynebacterium casei LMG S-19264T (=DSM 44701T), isolated from a smear-ripened cheese.</title>
        <authorList>
            <consortium name="US DOE Joint Genome Institute (JGI-PGF)"/>
            <person name="Walter F."/>
            <person name="Albersmeier A."/>
            <person name="Kalinowski J."/>
            <person name="Ruckert C."/>
        </authorList>
    </citation>
    <scope>NUCLEOTIDE SEQUENCE</scope>
    <source>
        <strain evidence="9">CGMCC 1.15447</strain>
    </source>
</reference>
<evidence type="ECO:0000256" key="1">
    <source>
        <dbReference type="ARBA" id="ARBA00004571"/>
    </source>
</evidence>
<dbReference type="GO" id="GO:0044718">
    <property type="term" value="P:siderophore transmembrane transport"/>
    <property type="evidence" value="ECO:0007669"/>
    <property type="project" value="TreeGrafter"/>
</dbReference>
<name>A0A916RP98_9BACT</name>
<proteinExistence type="predicted"/>
<dbReference type="InterPro" id="IPR008969">
    <property type="entry name" value="CarboxyPept-like_regulatory"/>
</dbReference>
<keyword evidence="5" id="KW-0472">Membrane</keyword>
<dbReference type="GO" id="GO:0009279">
    <property type="term" value="C:cell outer membrane"/>
    <property type="evidence" value="ECO:0007669"/>
    <property type="project" value="UniProtKB-SubCell"/>
</dbReference>
<comment type="caution">
    <text evidence="9">The sequence shown here is derived from an EMBL/GenBank/DDBJ whole genome shotgun (WGS) entry which is preliminary data.</text>
</comment>
<keyword evidence="10" id="KW-1185">Reference proteome</keyword>
<dbReference type="RefSeq" id="WP_188758546.1">
    <property type="nucleotide sequence ID" value="NZ_BMJB01000001.1"/>
</dbReference>
<evidence type="ECO:0000256" key="7">
    <source>
        <dbReference type="SAM" id="SignalP"/>
    </source>
</evidence>